<dbReference type="SUPFAM" id="SSF53098">
    <property type="entry name" value="Ribonuclease H-like"/>
    <property type="match status" value="1"/>
</dbReference>
<keyword evidence="6" id="KW-0539">Nucleus</keyword>
<evidence type="ECO:0000256" key="2">
    <source>
        <dbReference type="ARBA" id="ARBA00006357"/>
    </source>
</evidence>
<dbReference type="InterPro" id="IPR013520">
    <property type="entry name" value="Ribonucl_H"/>
</dbReference>
<keyword evidence="4" id="KW-0378">Hydrolase</keyword>
<dbReference type="InterPro" id="IPR034922">
    <property type="entry name" value="REX1-like_exo"/>
</dbReference>
<feature type="region of interest" description="Disordered" evidence="7">
    <location>
        <begin position="256"/>
        <end position="280"/>
    </location>
</feature>
<sequence>MGRNSHKRSRSHYEADNRIGVGQTLSHLKDSTTSTASPSSDANGTSPGQDDDAGEWQQVESNRAKKRKKLPSKEKGNYPSIKHSAQSRLQHYVKLGDLQNLALYLLADGPSPQWCSVSHHANVRKVVALMVPGLEAGMFNGSIPLLDPSVSEQSTANGLETSAADSSSLAKKEEEENSPSHPVDPPSTLVSPPRSISRASPDDYYPKKLNRDRLPIPLQPLSDIFEHIWPVRTPGDDKYAKMHSPLAAMLISPIVKSKDEKRGKGPQTPTSSKSWKNERTPVTEYVASTQELMQEGYVLHPAHYNGTTLAAEETAKRELDKTSVADGWIDAPNVTMLTDEDVSDKDKESDPILAGQKVLTMDCEMCITSPPGTTPQEFSLTRISLIDWDGNVLLDEFVKPDKPITDYLTPYSGITPASLQNVTTTLPDIQTKLINDIFTPNTILVGHSLDSDLKALKLTHPNIIDTALLFPHPRGPPLKSSLKWLAQKYLAREIQKGHGTTGHDSIEDAKACLDLVKQKCEKGKAWGTSEASGESIFKRLARATRPKRDKVNPVGDDEARTGAVVDWGEPTRGYGTQAKLAIGCESDEQVVAGVKRANAGEDSADHSTNTDSTSAPTGGIDFIFARLRELEAHRGWWNRSKTLDNEELRNSTAATSAETSLSTIAAQTVAHVKEVWDALPPCTAFLLFSGSGDPRPLAEMQALQQRFKEEYRTKKWDELSVQWTDVEEQKLRRACMDARLGVGFVAVK</sequence>
<evidence type="ECO:0000256" key="3">
    <source>
        <dbReference type="ARBA" id="ARBA00022722"/>
    </source>
</evidence>
<dbReference type="PANTHER" id="PTHR12801">
    <property type="entry name" value="RNA EXONUCLEASE REXO1 / RECO3 FAMILY MEMBER-RELATED"/>
    <property type="match status" value="1"/>
</dbReference>
<keyword evidence="10" id="KW-1185">Reference proteome</keyword>
<dbReference type="EMBL" id="MU001639">
    <property type="protein sequence ID" value="KAF2480463.1"/>
    <property type="molecule type" value="Genomic_DNA"/>
</dbReference>
<evidence type="ECO:0000256" key="6">
    <source>
        <dbReference type="ARBA" id="ARBA00023242"/>
    </source>
</evidence>
<keyword evidence="3" id="KW-0540">Nuclease</keyword>
<feature type="domain" description="Exonuclease" evidence="8">
    <location>
        <begin position="357"/>
        <end position="525"/>
    </location>
</feature>
<dbReference type="Pfam" id="PF00929">
    <property type="entry name" value="RNase_T"/>
    <property type="match status" value="1"/>
</dbReference>
<name>A0A6A6PLX0_9PEZI</name>
<protein>
    <recommendedName>
        <fullName evidence="8">Exonuclease domain-containing protein</fullName>
    </recommendedName>
</protein>
<dbReference type="GO" id="GO:0005634">
    <property type="term" value="C:nucleus"/>
    <property type="evidence" value="ECO:0007669"/>
    <property type="project" value="UniProtKB-SubCell"/>
</dbReference>
<keyword evidence="5" id="KW-0269">Exonuclease</keyword>
<dbReference type="AlphaFoldDB" id="A0A6A6PLX0"/>
<feature type="compositionally biased region" description="Polar residues" evidence="7">
    <location>
        <begin position="150"/>
        <end position="169"/>
    </location>
</feature>
<reference evidence="9" key="1">
    <citation type="journal article" date="2020" name="Stud. Mycol.">
        <title>101 Dothideomycetes genomes: a test case for predicting lifestyles and emergence of pathogens.</title>
        <authorList>
            <person name="Haridas S."/>
            <person name="Albert R."/>
            <person name="Binder M."/>
            <person name="Bloem J."/>
            <person name="Labutti K."/>
            <person name="Salamov A."/>
            <person name="Andreopoulos B."/>
            <person name="Baker S."/>
            <person name="Barry K."/>
            <person name="Bills G."/>
            <person name="Bluhm B."/>
            <person name="Cannon C."/>
            <person name="Castanera R."/>
            <person name="Culley D."/>
            <person name="Daum C."/>
            <person name="Ezra D."/>
            <person name="Gonzalez J."/>
            <person name="Henrissat B."/>
            <person name="Kuo A."/>
            <person name="Liang C."/>
            <person name="Lipzen A."/>
            <person name="Lutzoni F."/>
            <person name="Magnuson J."/>
            <person name="Mondo S."/>
            <person name="Nolan M."/>
            <person name="Ohm R."/>
            <person name="Pangilinan J."/>
            <person name="Park H.-J."/>
            <person name="Ramirez L."/>
            <person name="Alfaro M."/>
            <person name="Sun H."/>
            <person name="Tritt A."/>
            <person name="Yoshinaga Y."/>
            <person name="Zwiers L.-H."/>
            <person name="Turgeon B."/>
            <person name="Goodwin S."/>
            <person name="Spatafora J."/>
            <person name="Crous P."/>
            <person name="Grigoriev I."/>
        </authorList>
    </citation>
    <scope>NUCLEOTIDE SEQUENCE</scope>
    <source>
        <strain evidence="9">CBS 113389</strain>
    </source>
</reference>
<dbReference type="FunFam" id="3.30.420.10:FF:000019">
    <property type="entry name" value="RNA exonuclease NEF-sp"/>
    <property type="match status" value="1"/>
</dbReference>
<dbReference type="OrthoDB" id="206335at2759"/>
<feature type="region of interest" description="Disordered" evidence="7">
    <location>
        <begin position="150"/>
        <end position="211"/>
    </location>
</feature>
<evidence type="ECO:0000256" key="1">
    <source>
        <dbReference type="ARBA" id="ARBA00004123"/>
    </source>
</evidence>
<dbReference type="GeneID" id="54475314"/>
<organism evidence="9 10">
    <name type="scientific">Neohortaea acidophila</name>
    <dbReference type="NCBI Taxonomy" id="245834"/>
    <lineage>
        <taxon>Eukaryota</taxon>
        <taxon>Fungi</taxon>
        <taxon>Dikarya</taxon>
        <taxon>Ascomycota</taxon>
        <taxon>Pezizomycotina</taxon>
        <taxon>Dothideomycetes</taxon>
        <taxon>Dothideomycetidae</taxon>
        <taxon>Mycosphaerellales</taxon>
        <taxon>Teratosphaeriaceae</taxon>
        <taxon>Neohortaea</taxon>
    </lineage>
</organism>
<comment type="similarity">
    <text evidence="2">Belongs to the REXO1/REXO3 family.</text>
</comment>
<evidence type="ECO:0000313" key="10">
    <source>
        <dbReference type="Proteomes" id="UP000799767"/>
    </source>
</evidence>
<dbReference type="SMART" id="SM00479">
    <property type="entry name" value="EXOIII"/>
    <property type="match status" value="1"/>
</dbReference>
<dbReference type="InterPro" id="IPR012337">
    <property type="entry name" value="RNaseH-like_sf"/>
</dbReference>
<dbReference type="GO" id="GO:0004527">
    <property type="term" value="F:exonuclease activity"/>
    <property type="evidence" value="ECO:0007669"/>
    <property type="project" value="UniProtKB-KW"/>
</dbReference>
<dbReference type="PANTHER" id="PTHR12801:SF115">
    <property type="entry name" value="FI18136P1-RELATED"/>
    <property type="match status" value="1"/>
</dbReference>
<feature type="compositionally biased region" description="Basic and acidic residues" evidence="7">
    <location>
        <begin position="200"/>
        <end position="211"/>
    </location>
</feature>
<dbReference type="Gene3D" id="3.30.420.10">
    <property type="entry name" value="Ribonuclease H-like superfamily/Ribonuclease H"/>
    <property type="match status" value="1"/>
</dbReference>
<dbReference type="InterPro" id="IPR047021">
    <property type="entry name" value="REXO1/3/4-like"/>
</dbReference>
<dbReference type="CDD" id="cd06145">
    <property type="entry name" value="REX1_like"/>
    <property type="match status" value="1"/>
</dbReference>
<feature type="compositionally biased region" description="Low complexity" evidence="7">
    <location>
        <begin position="31"/>
        <end position="42"/>
    </location>
</feature>
<dbReference type="GO" id="GO:0003676">
    <property type="term" value="F:nucleic acid binding"/>
    <property type="evidence" value="ECO:0007669"/>
    <property type="project" value="InterPro"/>
</dbReference>
<dbReference type="InterPro" id="IPR036397">
    <property type="entry name" value="RNaseH_sf"/>
</dbReference>
<evidence type="ECO:0000256" key="5">
    <source>
        <dbReference type="ARBA" id="ARBA00022839"/>
    </source>
</evidence>
<evidence type="ECO:0000256" key="7">
    <source>
        <dbReference type="SAM" id="MobiDB-lite"/>
    </source>
</evidence>
<evidence type="ECO:0000313" key="9">
    <source>
        <dbReference type="EMBL" id="KAF2480463.1"/>
    </source>
</evidence>
<gene>
    <name evidence="9" type="ORF">BDY17DRAFT_301817</name>
</gene>
<feature type="region of interest" description="Disordered" evidence="7">
    <location>
        <begin position="1"/>
        <end position="83"/>
    </location>
</feature>
<proteinExistence type="inferred from homology"/>
<evidence type="ECO:0000259" key="8">
    <source>
        <dbReference type="SMART" id="SM00479"/>
    </source>
</evidence>
<dbReference type="Proteomes" id="UP000799767">
    <property type="component" value="Unassembled WGS sequence"/>
</dbReference>
<feature type="compositionally biased region" description="Basic residues" evidence="7">
    <location>
        <begin position="1"/>
        <end position="10"/>
    </location>
</feature>
<dbReference type="RefSeq" id="XP_033587033.1">
    <property type="nucleotide sequence ID" value="XM_033734312.1"/>
</dbReference>
<accession>A0A6A6PLX0</accession>
<evidence type="ECO:0000256" key="4">
    <source>
        <dbReference type="ARBA" id="ARBA00022801"/>
    </source>
</evidence>
<comment type="subcellular location">
    <subcellularLocation>
        <location evidence="1">Nucleus</location>
    </subcellularLocation>
</comment>